<evidence type="ECO:0000256" key="3">
    <source>
        <dbReference type="ARBA" id="ARBA00022729"/>
    </source>
</evidence>
<keyword evidence="5" id="KW-0998">Cell outer membrane</keyword>
<dbReference type="RefSeq" id="WP_229330128.1">
    <property type="nucleotide sequence ID" value="NZ_AP025183.1"/>
</dbReference>
<evidence type="ECO:0000256" key="4">
    <source>
        <dbReference type="ARBA" id="ARBA00023136"/>
    </source>
</evidence>
<dbReference type="SUPFAM" id="SSF48452">
    <property type="entry name" value="TPR-like"/>
    <property type="match status" value="1"/>
</dbReference>
<evidence type="ECO:0000259" key="6">
    <source>
        <dbReference type="Pfam" id="PF07980"/>
    </source>
</evidence>
<accession>A0ABM7V0Q7</accession>
<protein>
    <submittedName>
        <fullName evidence="8">Membrane protein</fullName>
    </submittedName>
</protein>
<dbReference type="EMBL" id="AP025183">
    <property type="protein sequence ID" value="BDB51730.1"/>
    <property type="molecule type" value="Genomic_DNA"/>
</dbReference>
<evidence type="ECO:0000313" key="9">
    <source>
        <dbReference type="Proteomes" id="UP001319865"/>
    </source>
</evidence>
<comment type="subcellular location">
    <subcellularLocation>
        <location evidence="1">Cell outer membrane</location>
    </subcellularLocation>
</comment>
<gene>
    <name evidence="8" type="ORF">GENT11_00420</name>
</gene>
<dbReference type="Pfam" id="PF14322">
    <property type="entry name" value="SusD-like_3"/>
    <property type="match status" value="1"/>
</dbReference>
<keyword evidence="9" id="KW-1185">Reference proteome</keyword>
<evidence type="ECO:0000259" key="7">
    <source>
        <dbReference type="Pfam" id="PF14322"/>
    </source>
</evidence>
<evidence type="ECO:0000313" key="8">
    <source>
        <dbReference type="EMBL" id="BDB51730.1"/>
    </source>
</evidence>
<dbReference type="CDD" id="cd08977">
    <property type="entry name" value="SusD"/>
    <property type="match status" value="1"/>
</dbReference>
<evidence type="ECO:0000256" key="2">
    <source>
        <dbReference type="ARBA" id="ARBA00006275"/>
    </source>
</evidence>
<proteinExistence type="inferred from homology"/>
<feature type="domain" description="SusD-like N-terminal" evidence="7">
    <location>
        <begin position="96"/>
        <end position="251"/>
    </location>
</feature>
<dbReference type="Gene3D" id="1.25.40.390">
    <property type="match status" value="1"/>
</dbReference>
<reference evidence="8 9" key="1">
    <citation type="journal article" date="2022" name="Int. J. Syst. Evol. Microbiol.">
        <title>Flavobacterium ammonificans sp. nov. and Flavobacterium ammoniigenes sp. nov., ammonifying bacteria isolated from surface river water.</title>
        <authorList>
            <person name="Watanabe K."/>
            <person name="Kitamura T."/>
            <person name="Ogata Y."/>
            <person name="Shindo C."/>
            <person name="Suda W."/>
        </authorList>
    </citation>
    <scope>NUCLEOTIDE SEQUENCE [LARGE SCALE GENOMIC DNA]</scope>
    <source>
        <strain evidence="8 9">GENT11</strain>
    </source>
</reference>
<sequence>MKNTNKFLVALAVFSGLFLNSCSEEIVDLEPFGTVKSETAFSSPTLVLAAVNGVYNAAQMGVFNGSEASPNPRGYVFGAAYFQQNDCRGEDVVNTQAFYQLTYESNYDPTTANNVFYWSDGYQLINKANVVLKGLDEAITKGTVTAAVGNNYKAEVRYLRALAHLELLKHFAMPYTHTPNASHLGIPYRTVPTITPVDVEVNLAKGRNTVAECYALALEDLNFAETNAPTKAQRAGIDKIVKVTKGAAIATKIIMYQNMKNWSAVLTEYAKLTSQYTLEANPMGVFTNNYGNNESIFSMYNTANTNPGVNGALASQYNRRNLIAISPIIWRDAEWLVDDKRRAETEVIDNAVFTRKYKDVTNYSDGSPLFRFAEMVLAAAEANARLGNDAAALTLLNSVRNRALASPSTQAYTSSSFASSADLVRAILKERRIEFICEGKRWGDIHRLLNDDIAPTTGIPRKVANGFPPAGSYTLGTPFSGTLSAAIPATDRRFLWPIPLTETNNNPVLKAQQNPGW</sequence>
<evidence type="ECO:0000256" key="1">
    <source>
        <dbReference type="ARBA" id="ARBA00004442"/>
    </source>
</evidence>
<name>A0ABM7V0Q7_9FLAO</name>
<dbReference type="Proteomes" id="UP001319865">
    <property type="component" value="Chromosome"/>
</dbReference>
<keyword evidence="4" id="KW-0472">Membrane</keyword>
<organism evidence="8 9">
    <name type="scientific">Flavobacterium ammonificans</name>
    <dbReference type="NCBI Taxonomy" id="1751056"/>
    <lineage>
        <taxon>Bacteria</taxon>
        <taxon>Pseudomonadati</taxon>
        <taxon>Bacteroidota</taxon>
        <taxon>Flavobacteriia</taxon>
        <taxon>Flavobacteriales</taxon>
        <taxon>Flavobacteriaceae</taxon>
        <taxon>Flavobacterium</taxon>
    </lineage>
</organism>
<comment type="similarity">
    <text evidence="2">Belongs to the SusD family.</text>
</comment>
<evidence type="ECO:0000256" key="5">
    <source>
        <dbReference type="ARBA" id="ARBA00023237"/>
    </source>
</evidence>
<feature type="domain" description="RagB/SusD" evidence="6">
    <location>
        <begin position="356"/>
        <end position="517"/>
    </location>
</feature>
<dbReference type="Pfam" id="PF07980">
    <property type="entry name" value="SusD_RagB"/>
    <property type="match status" value="1"/>
</dbReference>
<dbReference type="InterPro" id="IPR033985">
    <property type="entry name" value="SusD-like_N"/>
</dbReference>
<keyword evidence="3" id="KW-0732">Signal</keyword>
<dbReference type="InterPro" id="IPR011990">
    <property type="entry name" value="TPR-like_helical_dom_sf"/>
</dbReference>
<reference evidence="8 9" key="2">
    <citation type="journal article" date="2022" name="Microorganisms">
        <title>Complete Genome Sequences of Two Flavobacterium ammonificans Strains and a Flavobacterium ammoniigenes Strain of Ammonifying Bacterioplankton Isolated from Surface River Water.</title>
        <authorList>
            <person name="Suda W."/>
            <person name="Ogata Y."/>
            <person name="Shindo C."/>
            <person name="Watanabe K."/>
        </authorList>
    </citation>
    <scope>NUCLEOTIDE SEQUENCE [LARGE SCALE GENOMIC DNA]</scope>
    <source>
        <strain evidence="8 9">GENT11</strain>
    </source>
</reference>
<dbReference type="InterPro" id="IPR012944">
    <property type="entry name" value="SusD_RagB_dom"/>
</dbReference>